<reference evidence="4" key="1">
    <citation type="submission" date="2023-10" db="EMBL/GenBank/DDBJ databases">
        <title>Two new lytic phages for Micrococcus sp. strain 1402.</title>
        <authorList>
            <person name="Petrzik K."/>
        </authorList>
    </citation>
    <scope>NUCLEOTIDE SEQUENCE</scope>
</reference>
<sequence length="585" mass="66866">MLPDHLELRLIRNSKDVSDFFDWLGRPRRLLGADTETTGFSPERDRVRLIQFGDRDMGWAMAWEDWRGVAKEVFEQYEGDYTWHNSKFDIRHLCNDLGVKTESWPWHRTHDGMGMAHIADSQRPKGLKPLGDRIVDRRISGAQKALDEGMKRNGWGWHDVPIDFDPYWQYGALDPVISVYITEHFIDDTPKELYDIEMGSTRVAAKMEELGMRISRSYSQNKYDELTSYAQRARDWLYAEYGISKPTPMQLVKFFNEHNVPLIDKHTGGGAQSMDKHVLATTDHDVARTVLNIRKAEKRAGYLENFLELSGEDGIIHPTINTMAARTGRMSITDPALQTLPRGDAIVREAFIPREGHSLLTIDADQIEARLTAHFSGDEGLIQAFLGDDDFFCTIASTIYGREIIKGMMERDLTKGVVYGKVYGASVMKMAETAEVAPIEMMKTNALFDSNFPRVHQFMNEVIHEGKNRARQAPDKRGYVTTPYGRKLKSDENREYTLVNYLIQCHASEILKKKLVMLDAALPKEALIVLPVHDEIIFDVPTEMVGEIKQTAEEVLNESSEYKVPLTWGADILHESWGEKYRKKG</sequence>
<dbReference type="GO" id="GO:0006261">
    <property type="term" value="P:DNA-templated DNA replication"/>
    <property type="evidence" value="ECO:0007669"/>
    <property type="project" value="InterPro"/>
</dbReference>
<dbReference type="Pfam" id="PF00476">
    <property type="entry name" value="DNA_pol_A"/>
    <property type="match status" value="1"/>
</dbReference>
<dbReference type="SUPFAM" id="SSF56672">
    <property type="entry name" value="DNA/RNA polymerases"/>
    <property type="match status" value="1"/>
</dbReference>
<evidence type="ECO:0000256" key="1">
    <source>
        <dbReference type="ARBA" id="ARBA00022705"/>
    </source>
</evidence>
<evidence type="ECO:0000259" key="3">
    <source>
        <dbReference type="SMART" id="SM00482"/>
    </source>
</evidence>
<dbReference type="GO" id="GO:0003887">
    <property type="term" value="F:DNA-directed DNA polymerase activity"/>
    <property type="evidence" value="ECO:0007669"/>
    <property type="project" value="InterPro"/>
</dbReference>
<dbReference type="EMBL" id="OR756649">
    <property type="protein sequence ID" value="WZE63505.1"/>
    <property type="molecule type" value="Genomic_DNA"/>
</dbReference>
<evidence type="ECO:0000313" key="4">
    <source>
        <dbReference type="EMBL" id="WZE63505.1"/>
    </source>
</evidence>
<feature type="domain" description="DNA-directed DNA polymerase family A palm" evidence="3">
    <location>
        <begin position="344"/>
        <end position="544"/>
    </location>
</feature>
<dbReference type="PANTHER" id="PTHR10133:SF27">
    <property type="entry name" value="DNA POLYMERASE NU"/>
    <property type="match status" value="1"/>
</dbReference>
<dbReference type="GO" id="GO:0006302">
    <property type="term" value="P:double-strand break repair"/>
    <property type="evidence" value="ECO:0007669"/>
    <property type="project" value="TreeGrafter"/>
</dbReference>
<dbReference type="Gene3D" id="1.20.1060.10">
    <property type="entry name" value="Taq DNA Polymerase, Chain T, domain 4"/>
    <property type="match status" value="1"/>
</dbReference>
<dbReference type="GO" id="GO:0039693">
    <property type="term" value="P:viral DNA genome replication"/>
    <property type="evidence" value="ECO:0007669"/>
    <property type="project" value="UniProtKB-KW"/>
</dbReference>
<dbReference type="InterPro" id="IPR043502">
    <property type="entry name" value="DNA/RNA_pol_sf"/>
</dbReference>
<dbReference type="InterPro" id="IPR002298">
    <property type="entry name" value="DNA_polymerase_A"/>
</dbReference>
<organism evidence="4">
    <name type="scientific">Micrococcus phage Kurnik</name>
    <dbReference type="NCBI Taxonomy" id="3092208"/>
    <lineage>
        <taxon>Viruses</taxon>
        <taxon>Duplodnaviria</taxon>
        <taxon>Heunggongvirae</taxon>
        <taxon>Uroviricota</taxon>
        <taxon>Caudoviricetes</taxon>
    </lineage>
</organism>
<keyword evidence="2" id="KW-1194">Viral DNA replication</keyword>
<keyword evidence="1" id="KW-0235">DNA replication</keyword>
<dbReference type="GO" id="GO:0003677">
    <property type="term" value="F:DNA binding"/>
    <property type="evidence" value="ECO:0007669"/>
    <property type="project" value="InterPro"/>
</dbReference>
<dbReference type="Gene3D" id="3.30.420.10">
    <property type="entry name" value="Ribonuclease H-like superfamily/Ribonuclease H"/>
    <property type="match status" value="1"/>
</dbReference>
<accession>A0AAU6R5J8</accession>
<protein>
    <submittedName>
        <fullName evidence="4">DNA polymerase</fullName>
    </submittedName>
</protein>
<evidence type="ECO:0000256" key="2">
    <source>
        <dbReference type="ARBA" id="ARBA00023109"/>
    </source>
</evidence>
<dbReference type="PANTHER" id="PTHR10133">
    <property type="entry name" value="DNA POLYMERASE I"/>
    <property type="match status" value="1"/>
</dbReference>
<dbReference type="SUPFAM" id="SSF53098">
    <property type="entry name" value="Ribonuclease H-like"/>
    <property type="match status" value="1"/>
</dbReference>
<name>A0AAU6R5J8_9CAUD</name>
<proteinExistence type="predicted"/>
<dbReference type="SMART" id="SM00482">
    <property type="entry name" value="POLAc"/>
    <property type="match status" value="1"/>
</dbReference>
<dbReference type="Gene3D" id="1.10.150.20">
    <property type="entry name" value="5' to 3' exonuclease, C-terminal subdomain"/>
    <property type="match status" value="1"/>
</dbReference>
<dbReference type="InterPro" id="IPR036397">
    <property type="entry name" value="RNaseH_sf"/>
</dbReference>
<dbReference type="PRINTS" id="PR00868">
    <property type="entry name" value="DNAPOLI"/>
</dbReference>
<dbReference type="InterPro" id="IPR012337">
    <property type="entry name" value="RNaseH-like_sf"/>
</dbReference>
<dbReference type="Gene3D" id="3.30.70.370">
    <property type="match status" value="1"/>
</dbReference>
<dbReference type="InterPro" id="IPR001098">
    <property type="entry name" value="DNA-dir_DNA_pol_A_palm_dom"/>
</dbReference>